<dbReference type="InterPro" id="IPR013785">
    <property type="entry name" value="Aldolase_TIM"/>
</dbReference>
<dbReference type="Gene3D" id="3.20.20.70">
    <property type="entry name" value="Aldolase class I"/>
    <property type="match status" value="1"/>
</dbReference>
<protein>
    <recommendedName>
        <fullName evidence="7">Dihydrodipicolinate synthase</fullName>
    </recommendedName>
</protein>
<feature type="active site" description="Proton donor/acceptor" evidence="3">
    <location>
        <position position="149"/>
    </location>
</feature>
<dbReference type="Pfam" id="PF00701">
    <property type="entry name" value="DHDPS"/>
    <property type="match status" value="1"/>
</dbReference>
<evidence type="ECO:0000313" key="6">
    <source>
        <dbReference type="Proteomes" id="UP000616885"/>
    </source>
</evidence>
<comment type="similarity">
    <text evidence="2">Belongs to the DapA family.</text>
</comment>
<dbReference type="AlphaFoldDB" id="A0A8H7KC65"/>
<sequence length="336" mass="35565">MTRLTSRPLPKGIYTPLPTFFKPSEDLDLEAYKAHVRYVAAAGTVPVIAGSAGEAPHLTSQERSLLIKTARNVLDDGEGTLSSVPIVAGVGAPSTRETIQLAHDAKAAGADYAMVLPSGYYAGQLSNRTALTKYFVDVAEASPLPIVLYNFPAVSGGIDLDSDLIVDVIKACPNVVGVKLTCASVGKITRLNAVISTAEFQQKYPRQGQQTEFRIIDGFIDILLPSIASGSAGAISGLPNIVPRTCVRLWELSGSIPGSDDFKEAQRLQAILALADGACQKIGIAGLKMLVHLVLGHSELPRRPLLPMSKDQASDLISNPAIQGVLAEEKKLVESS</sequence>
<feature type="binding site" evidence="4">
    <location>
        <position position="235"/>
    </location>
    <ligand>
        <name>pyruvate</name>
        <dbReference type="ChEBI" id="CHEBI:15361"/>
    </ligand>
</feature>
<accession>A0A8H7KC65</accession>
<dbReference type="SMART" id="SM01130">
    <property type="entry name" value="DHDPS"/>
    <property type="match status" value="1"/>
</dbReference>
<name>A0A8H7KC65_BIOOC</name>
<dbReference type="PANTHER" id="PTHR12128:SF66">
    <property type="entry name" value="4-HYDROXY-2-OXOGLUTARATE ALDOLASE, MITOCHONDRIAL"/>
    <property type="match status" value="1"/>
</dbReference>
<keyword evidence="1 2" id="KW-0456">Lyase</keyword>
<dbReference type="PANTHER" id="PTHR12128">
    <property type="entry name" value="DIHYDRODIPICOLINATE SYNTHASE"/>
    <property type="match status" value="1"/>
</dbReference>
<dbReference type="InterPro" id="IPR002220">
    <property type="entry name" value="DapA-like"/>
</dbReference>
<dbReference type="Proteomes" id="UP000616885">
    <property type="component" value="Unassembled WGS sequence"/>
</dbReference>
<evidence type="ECO:0000256" key="2">
    <source>
        <dbReference type="PIRNR" id="PIRNR001365"/>
    </source>
</evidence>
<evidence type="ECO:0000256" key="4">
    <source>
        <dbReference type="PIRSR" id="PIRSR001365-2"/>
    </source>
</evidence>
<evidence type="ECO:0000313" key="5">
    <source>
        <dbReference type="EMBL" id="KAF9747377.1"/>
    </source>
</evidence>
<organism evidence="5 6">
    <name type="scientific">Bionectria ochroleuca</name>
    <name type="common">Gliocladium roseum</name>
    <dbReference type="NCBI Taxonomy" id="29856"/>
    <lineage>
        <taxon>Eukaryota</taxon>
        <taxon>Fungi</taxon>
        <taxon>Dikarya</taxon>
        <taxon>Ascomycota</taxon>
        <taxon>Pezizomycotina</taxon>
        <taxon>Sordariomycetes</taxon>
        <taxon>Hypocreomycetidae</taxon>
        <taxon>Hypocreales</taxon>
        <taxon>Bionectriaceae</taxon>
        <taxon>Clonostachys</taxon>
    </lineage>
</organism>
<proteinExistence type="inferred from homology"/>
<comment type="caution">
    <text evidence="5">The sequence shown here is derived from an EMBL/GenBank/DDBJ whole genome shotgun (WGS) entry which is preliminary data.</text>
</comment>
<dbReference type="SUPFAM" id="SSF51569">
    <property type="entry name" value="Aldolase"/>
    <property type="match status" value="1"/>
</dbReference>
<dbReference type="PRINTS" id="PR00146">
    <property type="entry name" value="DHPICSNTHASE"/>
</dbReference>
<dbReference type="GO" id="GO:0008840">
    <property type="term" value="F:4-hydroxy-tetrahydrodipicolinate synthase activity"/>
    <property type="evidence" value="ECO:0007669"/>
    <property type="project" value="TreeGrafter"/>
</dbReference>
<gene>
    <name evidence="5" type="ORF">IM811_002711</name>
</gene>
<reference evidence="5" key="1">
    <citation type="submission" date="2020-10" db="EMBL/GenBank/DDBJ databases">
        <title>High-Quality Genome Resource of Clonostachys rosea strain S41 by Oxford Nanopore Long-Read Sequencing.</title>
        <authorList>
            <person name="Wang H."/>
        </authorList>
    </citation>
    <scope>NUCLEOTIDE SEQUENCE</scope>
    <source>
        <strain evidence="5">S41</strain>
    </source>
</reference>
<dbReference type="EMBL" id="JADCTT010000010">
    <property type="protein sequence ID" value="KAF9747377.1"/>
    <property type="molecule type" value="Genomic_DNA"/>
</dbReference>
<dbReference type="PIRSF" id="PIRSF001365">
    <property type="entry name" value="DHDPS"/>
    <property type="match status" value="1"/>
</dbReference>
<feature type="active site" description="Schiff-base intermediate with substrate" evidence="3">
    <location>
        <position position="179"/>
    </location>
</feature>
<evidence type="ECO:0000256" key="3">
    <source>
        <dbReference type="PIRSR" id="PIRSR001365-1"/>
    </source>
</evidence>
<dbReference type="CDD" id="cd00408">
    <property type="entry name" value="DHDPS-like"/>
    <property type="match status" value="1"/>
</dbReference>
<evidence type="ECO:0008006" key="7">
    <source>
        <dbReference type="Google" id="ProtNLM"/>
    </source>
</evidence>
<evidence type="ECO:0000256" key="1">
    <source>
        <dbReference type="ARBA" id="ARBA00023239"/>
    </source>
</evidence>